<evidence type="ECO:0000256" key="1">
    <source>
        <dbReference type="SAM" id="Phobius"/>
    </source>
</evidence>
<dbReference type="EMBL" id="VFQF01000002">
    <property type="protein sequence ID" value="TQN45596.1"/>
    <property type="molecule type" value="Genomic_DNA"/>
</dbReference>
<feature type="transmembrane region" description="Helical" evidence="1">
    <location>
        <begin position="112"/>
        <end position="134"/>
    </location>
</feature>
<evidence type="ECO:0000313" key="3">
    <source>
        <dbReference type="Proteomes" id="UP000320085"/>
    </source>
</evidence>
<sequence length="269" mass="27663">MRPPPRWSWLPVAAAVLAVSVLVLPFRLAAIGPGGGYPSAAALGDAVTAGFVRFWSAGTGELPTGLAEAVDFWARFHLVKAVLAAALLAVLVALGPRVLARWAGAQSVPQRLLAALVVVVHASVAVLALLVVVANLQGAVAPLSSVLGLMAVTGSDTELAASIAEVRQTLAAGERTPALDALLADFTTYHVVMAWLGGVVTVGLVVTAILLWRRRARLPRTERRLRRLVLALAGAALVLAGFFGVVTAANVSTAARPAPALLGFFQGGS</sequence>
<keyword evidence="1" id="KW-1133">Transmembrane helix</keyword>
<evidence type="ECO:0000313" key="2">
    <source>
        <dbReference type="EMBL" id="TQN45596.1"/>
    </source>
</evidence>
<organism evidence="2 3">
    <name type="scientific">Humibacillus xanthopallidus</name>
    <dbReference type="NCBI Taxonomy" id="412689"/>
    <lineage>
        <taxon>Bacteria</taxon>
        <taxon>Bacillati</taxon>
        <taxon>Actinomycetota</taxon>
        <taxon>Actinomycetes</taxon>
        <taxon>Micrococcales</taxon>
        <taxon>Intrasporangiaceae</taxon>
        <taxon>Humibacillus</taxon>
    </lineage>
</organism>
<gene>
    <name evidence="2" type="ORF">FHX52_2294</name>
</gene>
<name>A0A543PND9_9MICO</name>
<proteinExistence type="predicted"/>
<dbReference type="OrthoDB" id="3824322at2"/>
<protein>
    <submittedName>
        <fullName evidence="2">Uncharacterized protein</fullName>
    </submittedName>
</protein>
<feature type="transmembrane region" description="Helical" evidence="1">
    <location>
        <begin position="81"/>
        <end position="100"/>
    </location>
</feature>
<dbReference type="RefSeq" id="WP_141822219.1">
    <property type="nucleotide sequence ID" value="NZ_BAAAQC010000010.1"/>
</dbReference>
<comment type="caution">
    <text evidence="2">The sequence shown here is derived from an EMBL/GenBank/DDBJ whole genome shotgun (WGS) entry which is preliminary data.</text>
</comment>
<keyword evidence="1" id="KW-0472">Membrane</keyword>
<dbReference type="AlphaFoldDB" id="A0A543PND9"/>
<accession>A0A543PND9</accession>
<feature type="transmembrane region" description="Helical" evidence="1">
    <location>
        <begin position="228"/>
        <end position="249"/>
    </location>
</feature>
<reference evidence="2 3" key="1">
    <citation type="submission" date="2019-06" db="EMBL/GenBank/DDBJ databases">
        <title>Sequencing the genomes of 1000 actinobacteria strains.</title>
        <authorList>
            <person name="Klenk H.-P."/>
        </authorList>
    </citation>
    <scope>NUCLEOTIDE SEQUENCE [LARGE SCALE GENOMIC DNA]</scope>
    <source>
        <strain evidence="2 3">DSM 21776</strain>
    </source>
</reference>
<feature type="transmembrane region" description="Helical" evidence="1">
    <location>
        <begin position="192"/>
        <end position="212"/>
    </location>
</feature>
<dbReference type="Proteomes" id="UP000320085">
    <property type="component" value="Unassembled WGS sequence"/>
</dbReference>
<keyword evidence="1" id="KW-0812">Transmembrane</keyword>